<feature type="transmembrane region" description="Helical" evidence="1">
    <location>
        <begin position="101"/>
        <end position="124"/>
    </location>
</feature>
<dbReference type="AlphaFoldDB" id="A0AAV3NXQ4"/>
<name>A0AAV3NXQ4_LITER</name>
<keyword evidence="3" id="KW-1185">Reference proteome</keyword>
<dbReference type="InterPro" id="IPR021775">
    <property type="entry name" value="DUF3339"/>
</dbReference>
<sequence>MLISCKSYTLLYISYICLPLLFRSGEEINIQDYKGDICLLNTFEATFYYSNQRDLLRMNDWAAPIIATALFGFLTPGLLIQLPAKNRPVDFLNMKTSIVSMLLHATLYGLLLILFLVVLDIHIYA</sequence>
<reference evidence="2 3" key="1">
    <citation type="submission" date="2024-01" db="EMBL/GenBank/DDBJ databases">
        <title>The complete chloroplast genome sequence of Lithospermum erythrorhizon: insights into the phylogenetic relationship among Boraginaceae species and the maternal lineages of purple gromwells.</title>
        <authorList>
            <person name="Okada T."/>
            <person name="Watanabe K."/>
        </authorList>
    </citation>
    <scope>NUCLEOTIDE SEQUENCE [LARGE SCALE GENOMIC DNA]</scope>
</reference>
<keyword evidence="1" id="KW-0472">Membrane</keyword>
<keyword evidence="1" id="KW-1133">Transmembrane helix</keyword>
<accession>A0AAV3NXQ4</accession>
<dbReference type="PANTHER" id="PTHR33128:SF54">
    <property type="entry name" value="OS01G0849500 PROTEIN"/>
    <property type="match status" value="1"/>
</dbReference>
<comment type="caution">
    <text evidence="2">The sequence shown here is derived from an EMBL/GenBank/DDBJ whole genome shotgun (WGS) entry which is preliminary data.</text>
</comment>
<organism evidence="2 3">
    <name type="scientific">Lithospermum erythrorhizon</name>
    <name type="common">Purple gromwell</name>
    <name type="synonym">Lithospermum officinale var. erythrorhizon</name>
    <dbReference type="NCBI Taxonomy" id="34254"/>
    <lineage>
        <taxon>Eukaryota</taxon>
        <taxon>Viridiplantae</taxon>
        <taxon>Streptophyta</taxon>
        <taxon>Embryophyta</taxon>
        <taxon>Tracheophyta</taxon>
        <taxon>Spermatophyta</taxon>
        <taxon>Magnoliopsida</taxon>
        <taxon>eudicotyledons</taxon>
        <taxon>Gunneridae</taxon>
        <taxon>Pentapetalae</taxon>
        <taxon>asterids</taxon>
        <taxon>lamiids</taxon>
        <taxon>Boraginales</taxon>
        <taxon>Boraginaceae</taxon>
        <taxon>Boraginoideae</taxon>
        <taxon>Lithospermeae</taxon>
        <taxon>Lithospermum</taxon>
    </lineage>
</organism>
<dbReference type="PANTHER" id="PTHR33128">
    <property type="entry name" value="OS05G0103400 PROTEIN"/>
    <property type="match status" value="1"/>
</dbReference>
<evidence type="ECO:0000313" key="2">
    <source>
        <dbReference type="EMBL" id="GAA0143713.1"/>
    </source>
</evidence>
<protein>
    <submittedName>
        <fullName evidence="2">Uncharacterized protein</fullName>
    </submittedName>
</protein>
<dbReference type="EMBL" id="BAABME010000549">
    <property type="protein sequence ID" value="GAA0143713.1"/>
    <property type="molecule type" value="Genomic_DNA"/>
</dbReference>
<gene>
    <name evidence="2" type="ORF">LIER_04327</name>
</gene>
<evidence type="ECO:0000313" key="3">
    <source>
        <dbReference type="Proteomes" id="UP001454036"/>
    </source>
</evidence>
<feature type="transmembrane region" description="Helical" evidence="1">
    <location>
        <begin position="61"/>
        <end position="80"/>
    </location>
</feature>
<proteinExistence type="predicted"/>
<dbReference type="Proteomes" id="UP001454036">
    <property type="component" value="Unassembled WGS sequence"/>
</dbReference>
<dbReference type="Pfam" id="PF11820">
    <property type="entry name" value="DUF3339"/>
    <property type="match status" value="1"/>
</dbReference>
<evidence type="ECO:0000256" key="1">
    <source>
        <dbReference type="SAM" id="Phobius"/>
    </source>
</evidence>
<keyword evidence="1" id="KW-0812">Transmembrane</keyword>